<dbReference type="InterPro" id="IPR001444">
    <property type="entry name" value="Flag_bb_rod_N"/>
</dbReference>
<dbReference type="InterPro" id="IPR019776">
    <property type="entry name" value="Flagellar_basal_body_rod_CS"/>
</dbReference>
<evidence type="ECO:0000256" key="4">
    <source>
        <dbReference type="ARBA" id="ARBA00023143"/>
    </source>
</evidence>
<dbReference type="GO" id="GO:0009424">
    <property type="term" value="C:bacterial-type flagellum hook"/>
    <property type="evidence" value="ECO:0007669"/>
    <property type="project" value="TreeGrafter"/>
</dbReference>
<comment type="similarity">
    <text evidence="2 5">Belongs to the flagella basal body rod proteins family.</text>
</comment>
<dbReference type="InterPro" id="IPR037925">
    <property type="entry name" value="FlgE/F/G-like"/>
</dbReference>
<dbReference type="Pfam" id="PF07559">
    <property type="entry name" value="FlgE_D2"/>
    <property type="match status" value="1"/>
</dbReference>
<dbReference type="SUPFAM" id="SSF117143">
    <property type="entry name" value="Flagellar hook protein flgE"/>
    <property type="match status" value="2"/>
</dbReference>
<gene>
    <name evidence="11" type="primary">flgE</name>
    <name evidence="11" type="ORF">KU39_1917</name>
    <name evidence="12" type="ORF">Psal009_02337</name>
</gene>
<feature type="region of interest" description="Disordered" evidence="6">
    <location>
        <begin position="237"/>
        <end position="261"/>
    </location>
</feature>
<dbReference type="Pfam" id="PF22692">
    <property type="entry name" value="LlgE_F_G_D1"/>
    <property type="match status" value="1"/>
</dbReference>
<dbReference type="OrthoDB" id="8578401at2"/>
<dbReference type="InterPro" id="IPR053967">
    <property type="entry name" value="LlgE_F_G-like_D1"/>
</dbReference>
<dbReference type="GO" id="GO:0005829">
    <property type="term" value="C:cytosol"/>
    <property type="evidence" value="ECO:0007669"/>
    <property type="project" value="TreeGrafter"/>
</dbReference>
<feature type="domain" description="Flagellar hook protein FlgE D2" evidence="9">
    <location>
        <begin position="157"/>
        <end position="317"/>
    </location>
</feature>
<reference evidence="11 13" key="1">
    <citation type="journal article" date="2014" name="Genome Announc.">
        <title>Comparative Genome Analysis of Two Isolates of the Fish Pathogen Piscirickettsia salmonis from Different Hosts Reveals Major Differences in Virulence-Associated Secretion Systems.</title>
        <authorList>
            <person name="Bohle H."/>
            <person name="Henriquez P."/>
            <person name="Grothusen H."/>
            <person name="Navas E."/>
            <person name="Sandoval A."/>
            <person name="Bustamante F."/>
            <person name="Bustos P."/>
            <person name="Mancilla M."/>
        </authorList>
    </citation>
    <scope>NUCLEOTIDE SEQUENCE [LARGE SCALE GENOMIC DNA]</scope>
    <source>
        <strain evidence="13">B1-32597</strain>
        <strain evidence="11">PM32597B1</strain>
    </source>
</reference>
<dbReference type="STRING" id="1238.AWJ11_09610"/>
<keyword evidence="11" id="KW-0282">Flagellum</keyword>
<evidence type="ECO:0000259" key="10">
    <source>
        <dbReference type="Pfam" id="PF22692"/>
    </source>
</evidence>
<evidence type="ECO:0000256" key="5">
    <source>
        <dbReference type="RuleBase" id="RU362116"/>
    </source>
</evidence>
<evidence type="ECO:0000256" key="6">
    <source>
        <dbReference type="SAM" id="MobiDB-lite"/>
    </source>
</evidence>
<evidence type="ECO:0000313" key="14">
    <source>
        <dbReference type="Proteomes" id="UP000422232"/>
    </source>
</evidence>
<evidence type="ECO:0000313" key="13">
    <source>
        <dbReference type="Proteomes" id="UP000029558"/>
    </source>
</evidence>
<proteinExistence type="inferred from homology"/>
<dbReference type="Gene3D" id="2.60.98.20">
    <property type="entry name" value="Flagellar hook protein FlgE"/>
    <property type="match status" value="1"/>
</dbReference>
<sequence length="731" mass="76984">MSFNIALSGLQASSQDLSVISNNIANASTIGFKKSRAEFGDVYQTSGSGSAVGSGVQNLSVSQDFGQGPQKNTGRNLDLRINGEGFFRMSDDGALKYSRAGAFHLDKDGLIVNSLEHNLTGFTVDEDGVLTGAVGNLQISTANQQPKATDNIVLEMNLDAEVDIPTLEFQRGFTADNPPDTNSYNKLENTVVYDSLGTSHILSKYFVKTNIDNRWDVYVGIDGNDVTPEAAAAPAVTVPIPGNPNSGNNQGSDPIPKPNSADWQNYSPFTVVFDNLGKFIANDPNVPPKLLQTPIAYSPSTNAYDGSNPPGSESLTVTPAVNNPWKMVSTVTDPSTLKGPNGNNLAIEVRNASGGFTSYNVAAMTGSGNPTARRISDAINATGTLNTLVDAYAYTEFELGEYFSGTAVATFDLTAAGTNATATSTITIPAGTNVAGVLAAINAETATTGVYAVSRDIAGDTANVNRKRIVLVSDGYDSTGTPLGATAMDLSGHNITLTMTGTSTTPLFQNYDTSSTGLALTQRGAVTVRAETVSADFKFSGSDANAMGFETGRIYEAVVDQENSDVISINWTPTTAGPATKPTDPQQIIINMATSTQYGDPFAVTDKTQDGFTTGRLSGIEVDKSGIIFARYSNGQSSTLGKVGLVNFPNENGLSPVGNTQWVESFSSGQPLIGEPQTANFGSIEALTLEDSNVDLTQELVSMIIAQRNFQANAQTIRTSDQVTQTIINIR</sequence>
<evidence type="ECO:0000259" key="7">
    <source>
        <dbReference type="Pfam" id="PF00460"/>
    </source>
</evidence>
<feature type="domain" description="Flagellar basal body rod protein N-terminal" evidence="7">
    <location>
        <begin position="3"/>
        <end position="33"/>
    </location>
</feature>
<evidence type="ECO:0000256" key="2">
    <source>
        <dbReference type="ARBA" id="ARBA00009677"/>
    </source>
</evidence>
<reference evidence="12 14" key="3">
    <citation type="submission" date="2019-04" db="EMBL/GenBank/DDBJ databases">
        <title>Complete genome sequencing of Piscirickettsia salmonis strain Psal-009.</title>
        <authorList>
            <person name="Schober I."/>
            <person name="Bunk B."/>
            <person name="Sproer C."/>
            <person name="Carril G.P."/>
            <person name="Riedel T."/>
            <person name="Flores-Herrera P.A."/>
            <person name="Nourdin-Galindo G."/>
            <person name="Marshall S.H."/>
            <person name="Overmann J."/>
        </authorList>
    </citation>
    <scope>NUCLEOTIDE SEQUENCE [LARGE SCALE GENOMIC DNA]</scope>
    <source>
        <strain evidence="12 14">Psal-009</strain>
    </source>
</reference>
<organism evidence="11 13">
    <name type="scientific">Piscirickettsia salmonis</name>
    <dbReference type="NCBI Taxonomy" id="1238"/>
    <lineage>
        <taxon>Bacteria</taxon>
        <taxon>Pseudomonadati</taxon>
        <taxon>Pseudomonadota</taxon>
        <taxon>Gammaproteobacteria</taxon>
        <taxon>Thiotrichales</taxon>
        <taxon>Piscirickettsiaceae</taxon>
        <taxon>Piscirickettsia</taxon>
    </lineage>
</organism>
<dbReference type="RefSeq" id="WP_016210285.1">
    <property type="nucleotide sequence ID" value="NZ_CP012413.1"/>
</dbReference>
<dbReference type="InterPro" id="IPR020013">
    <property type="entry name" value="Flagellar_FlgE/F/G"/>
</dbReference>
<comment type="function">
    <text evidence="5">A flexible structure which links the flagellar filament to the drive apparatus in the basal body.</text>
</comment>
<protein>
    <recommendedName>
        <fullName evidence="3 5">Flagellar hook protein FlgE</fullName>
    </recommendedName>
</protein>
<dbReference type="PANTHER" id="PTHR30435">
    <property type="entry name" value="FLAGELLAR PROTEIN"/>
    <property type="match status" value="1"/>
</dbReference>
<dbReference type="PROSITE" id="PS00588">
    <property type="entry name" value="FLAGELLA_BB_ROD"/>
    <property type="match status" value="1"/>
</dbReference>
<dbReference type="InterPro" id="IPR037058">
    <property type="entry name" value="Falgellar_hook_FlgE_sf"/>
</dbReference>
<dbReference type="Pfam" id="PF06429">
    <property type="entry name" value="Flg_bbr_C"/>
    <property type="match status" value="1"/>
</dbReference>
<accession>A0A095CEV2</accession>
<feature type="domain" description="Flagellar basal-body/hook protein C-terminal" evidence="8">
    <location>
        <begin position="689"/>
        <end position="730"/>
    </location>
</feature>
<dbReference type="Proteomes" id="UP000422232">
    <property type="component" value="Chromosome"/>
</dbReference>
<keyword evidence="11" id="KW-0969">Cilium</keyword>
<dbReference type="EMBL" id="CP012508">
    <property type="protein sequence ID" value="ALB23097.1"/>
    <property type="molecule type" value="Genomic_DNA"/>
</dbReference>
<dbReference type="Proteomes" id="UP000029558">
    <property type="component" value="Chromosome"/>
</dbReference>
<dbReference type="InterPro" id="IPR011491">
    <property type="entry name" value="FlgE_D2"/>
</dbReference>
<evidence type="ECO:0000313" key="11">
    <source>
        <dbReference type="EMBL" id="ALB23097.1"/>
    </source>
</evidence>
<evidence type="ECO:0000256" key="1">
    <source>
        <dbReference type="ARBA" id="ARBA00004117"/>
    </source>
</evidence>
<keyword evidence="14" id="KW-1185">Reference proteome</keyword>
<evidence type="ECO:0000256" key="3">
    <source>
        <dbReference type="ARBA" id="ARBA00019015"/>
    </source>
</evidence>
<evidence type="ECO:0000259" key="8">
    <source>
        <dbReference type="Pfam" id="PF06429"/>
    </source>
</evidence>
<evidence type="ECO:0000313" key="12">
    <source>
        <dbReference type="EMBL" id="QGO06422.1"/>
    </source>
</evidence>
<dbReference type="AlphaFoldDB" id="A0A095CEV2"/>
<name>A0A095CEV2_PISSA</name>
<keyword evidence="4 5" id="KW-0975">Bacterial flagellum</keyword>
<dbReference type="EMBL" id="CP038908">
    <property type="protein sequence ID" value="QGO06422.1"/>
    <property type="molecule type" value="Genomic_DNA"/>
</dbReference>
<dbReference type="GO" id="GO:0009425">
    <property type="term" value="C:bacterial-type flagellum basal body"/>
    <property type="evidence" value="ECO:0007669"/>
    <property type="project" value="UniProtKB-SubCell"/>
</dbReference>
<dbReference type="Pfam" id="PF00460">
    <property type="entry name" value="Flg_bb_rod"/>
    <property type="match status" value="1"/>
</dbReference>
<dbReference type="NCBIfam" id="TIGR03506">
    <property type="entry name" value="FlgEFG_subfam"/>
    <property type="match status" value="1"/>
</dbReference>
<evidence type="ECO:0000259" key="9">
    <source>
        <dbReference type="Pfam" id="PF07559"/>
    </source>
</evidence>
<dbReference type="GO" id="GO:0071978">
    <property type="term" value="P:bacterial-type flagellum-dependent swarming motility"/>
    <property type="evidence" value="ECO:0007669"/>
    <property type="project" value="TreeGrafter"/>
</dbReference>
<keyword evidence="11" id="KW-0966">Cell projection</keyword>
<feature type="domain" description="Flagellar hook protein FlgE/F/G-like D1" evidence="10">
    <location>
        <begin position="81"/>
        <end position="120"/>
    </location>
</feature>
<feature type="compositionally biased region" description="Low complexity" evidence="6">
    <location>
        <begin position="237"/>
        <end position="254"/>
    </location>
</feature>
<dbReference type="PANTHER" id="PTHR30435:SF1">
    <property type="entry name" value="FLAGELLAR HOOK PROTEIN FLGE"/>
    <property type="match status" value="1"/>
</dbReference>
<reference evidence="11" key="2">
    <citation type="submission" date="2015-08" db="EMBL/GenBank/DDBJ databases">
        <title>Complete genome sequence of Piscirickettsia salmonis strain PM32597B1.</title>
        <authorList>
            <person name="Bohle H."/>
            <person name="Henriquez P."/>
            <person name="Navas E."/>
            <person name="Grothusen H."/>
            <person name="Bustamante F."/>
            <person name="Bustos P."/>
            <person name="Bustos P."/>
            <person name="Mancilla M."/>
        </authorList>
    </citation>
    <scope>NUCLEOTIDE SEQUENCE</scope>
    <source>
        <strain evidence="11">PM32597B1</strain>
    </source>
</reference>
<dbReference type="GeneID" id="66741529"/>
<comment type="subcellular location">
    <subcellularLocation>
        <location evidence="1 5">Bacterial flagellum basal body</location>
    </subcellularLocation>
</comment>
<dbReference type="InterPro" id="IPR010930">
    <property type="entry name" value="Flg_bb/hook_C_dom"/>
</dbReference>